<dbReference type="Proteomes" id="UP000440578">
    <property type="component" value="Unassembled WGS sequence"/>
</dbReference>
<evidence type="ECO:0000256" key="4">
    <source>
        <dbReference type="ARBA" id="ARBA00023128"/>
    </source>
</evidence>
<dbReference type="OrthoDB" id="270318at2759"/>
<dbReference type="PANTHER" id="PTHR21181">
    <property type="match status" value="1"/>
</dbReference>
<dbReference type="GO" id="GO:0005743">
    <property type="term" value="C:mitochondrial inner membrane"/>
    <property type="evidence" value="ECO:0007669"/>
    <property type="project" value="UniProtKB-SubCell"/>
</dbReference>
<evidence type="ECO:0000256" key="2">
    <source>
        <dbReference type="ARBA" id="ARBA00022792"/>
    </source>
</evidence>
<evidence type="ECO:0000313" key="8">
    <source>
        <dbReference type="Proteomes" id="UP000440578"/>
    </source>
</evidence>
<keyword evidence="3" id="KW-0809">Transit peptide</keyword>
<comment type="subcellular location">
    <subcellularLocation>
        <location evidence="1">Mitochondrion inner membrane</location>
    </subcellularLocation>
</comment>
<sequence>MLNNHMNHSDTTADERMRIEAQSAMNPGPFGQPANHVAAFSKMSAPMMSTGVLRQLLRSRRQLLKLPEIERKYQSRSSFAIVQGRNSSSYCLELVRKYDYENFLCTLLLPSHARAGAIAVRAFNVELARVRDTVSETQIGLMRLQFWLDAVDKTFSGAPPEQPVAAELYKATQRHRISKGWLKRLVESRKQSLSSQPFDSIRAMEEYSVNTVSPVNYLVLQYLGLSVDSEHLQLVSRLGRAQGLSSLLRSTARLAPRRICYLPSDVMARHVVKPDRLWRGMDDPAVREVAFEVASAANRHLEHVKENLSKVPREARSAFLPGVAVASYLRRLQRADFNLFHPALQQRDGWLPARLWWRNWRGTL</sequence>
<keyword evidence="8" id="KW-1185">Reference proteome</keyword>
<evidence type="ECO:0000256" key="6">
    <source>
        <dbReference type="ARBA" id="ARBA00038273"/>
    </source>
</evidence>
<keyword evidence="5" id="KW-0472">Membrane</keyword>
<dbReference type="EMBL" id="VIIS01001078">
    <property type="protein sequence ID" value="KAF0302238.1"/>
    <property type="molecule type" value="Genomic_DNA"/>
</dbReference>
<dbReference type="GO" id="GO:0032981">
    <property type="term" value="P:mitochondrial respiratory chain complex I assembly"/>
    <property type="evidence" value="ECO:0007669"/>
    <property type="project" value="TreeGrafter"/>
</dbReference>
<dbReference type="Pfam" id="PF00494">
    <property type="entry name" value="SQS_PSY"/>
    <property type="match status" value="1"/>
</dbReference>
<dbReference type="InterPro" id="IPR008949">
    <property type="entry name" value="Isoprenoid_synthase_dom_sf"/>
</dbReference>
<evidence type="ECO:0000256" key="5">
    <source>
        <dbReference type="ARBA" id="ARBA00023136"/>
    </source>
</evidence>
<dbReference type="Gene3D" id="1.10.600.10">
    <property type="entry name" value="Farnesyl Diphosphate Synthase"/>
    <property type="match status" value="1"/>
</dbReference>
<comment type="similarity">
    <text evidence="6">Belongs to the NDUFAF6 family.</text>
</comment>
<keyword evidence="7" id="KW-0830">Ubiquinone</keyword>
<dbReference type="PANTHER" id="PTHR21181:SF13">
    <property type="entry name" value="NADH DEHYDROGENASE (UBIQUINONE) COMPLEX I, ASSEMBLY FACTOR 6"/>
    <property type="match status" value="1"/>
</dbReference>
<accession>A0A6A4WJA4</accession>
<dbReference type="AlphaFoldDB" id="A0A6A4WJA4"/>
<comment type="caution">
    <text evidence="7">The sequence shown here is derived from an EMBL/GenBank/DDBJ whole genome shotgun (WGS) entry which is preliminary data.</text>
</comment>
<evidence type="ECO:0000313" key="7">
    <source>
        <dbReference type="EMBL" id="KAF0302238.1"/>
    </source>
</evidence>
<name>A0A6A4WJA4_AMPAM</name>
<organism evidence="7 8">
    <name type="scientific">Amphibalanus amphitrite</name>
    <name type="common">Striped barnacle</name>
    <name type="synonym">Balanus amphitrite</name>
    <dbReference type="NCBI Taxonomy" id="1232801"/>
    <lineage>
        <taxon>Eukaryota</taxon>
        <taxon>Metazoa</taxon>
        <taxon>Ecdysozoa</taxon>
        <taxon>Arthropoda</taxon>
        <taxon>Crustacea</taxon>
        <taxon>Multicrustacea</taxon>
        <taxon>Cirripedia</taxon>
        <taxon>Thoracica</taxon>
        <taxon>Thoracicalcarea</taxon>
        <taxon>Balanomorpha</taxon>
        <taxon>Balanoidea</taxon>
        <taxon>Balanidae</taxon>
        <taxon>Amphibalaninae</taxon>
        <taxon>Amphibalanus</taxon>
    </lineage>
</organism>
<dbReference type="SUPFAM" id="SSF48576">
    <property type="entry name" value="Terpenoid synthases"/>
    <property type="match status" value="1"/>
</dbReference>
<evidence type="ECO:0000256" key="3">
    <source>
        <dbReference type="ARBA" id="ARBA00022946"/>
    </source>
</evidence>
<proteinExistence type="inferred from homology"/>
<dbReference type="InterPro" id="IPR002060">
    <property type="entry name" value="Squ/phyt_synthse"/>
</dbReference>
<protein>
    <submittedName>
        <fullName evidence="7">NADH dehydrogenase (Ubiquinone) complex I, assembly factor 6</fullName>
    </submittedName>
</protein>
<evidence type="ECO:0000256" key="1">
    <source>
        <dbReference type="ARBA" id="ARBA00004273"/>
    </source>
</evidence>
<reference evidence="7 8" key="1">
    <citation type="submission" date="2019-07" db="EMBL/GenBank/DDBJ databases">
        <title>Draft genome assembly of a fouling barnacle, Amphibalanus amphitrite (Darwin, 1854): The first reference genome for Thecostraca.</title>
        <authorList>
            <person name="Kim W."/>
        </authorList>
    </citation>
    <scope>NUCLEOTIDE SEQUENCE [LARGE SCALE GENOMIC DNA]</scope>
    <source>
        <strain evidence="7">SNU_AA5</strain>
        <tissue evidence="7">Soma without cirri and trophi</tissue>
    </source>
</reference>
<keyword evidence="2" id="KW-0999">Mitochondrion inner membrane</keyword>
<keyword evidence="4" id="KW-0496">Mitochondrion</keyword>
<gene>
    <name evidence="7" type="primary">Ndufaf6_0</name>
    <name evidence="7" type="ORF">FJT64_025653</name>
</gene>